<feature type="transmembrane region" description="Helical" evidence="1">
    <location>
        <begin position="67"/>
        <end position="88"/>
    </location>
</feature>
<accession>A0A1J5QVK3</accession>
<feature type="domain" description="PAS" evidence="2">
    <location>
        <begin position="535"/>
        <end position="583"/>
    </location>
</feature>
<feature type="domain" description="GGDEF" evidence="5">
    <location>
        <begin position="694"/>
        <end position="832"/>
    </location>
</feature>
<evidence type="ECO:0000259" key="4">
    <source>
        <dbReference type="PROSITE" id="PS50883"/>
    </source>
</evidence>
<dbReference type="InterPro" id="IPR000700">
    <property type="entry name" value="PAS-assoc_C"/>
</dbReference>
<evidence type="ECO:0000256" key="1">
    <source>
        <dbReference type="SAM" id="Phobius"/>
    </source>
</evidence>
<dbReference type="InterPro" id="IPR000160">
    <property type="entry name" value="GGDEF_dom"/>
</dbReference>
<dbReference type="Pfam" id="PF00990">
    <property type="entry name" value="GGDEF"/>
    <property type="match status" value="1"/>
</dbReference>
<dbReference type="SUPFAM" id="SSF55781">
    <property type="entry name" value="GAF domain-like"/>
    <property type="match status" value="1"/>
</dbReference>
<dbReference type="InterPro" id="IPR052155">
    <property type="entry name" value="Biofilm_reg_signaling"/>
</dbReference>
<dbReference type="PROSITE" id="PS50113">
    <property type="entry name" value="PAC"/>
    <property type="match status" value="3"/>
</dbReference>
<keyword evidence="1" id="KW-1133">Transmembrane helix</keyword>
<dbReference type="CDD" id="cd01949">
    <property type="entry name" value="GGDEF"/>
    <property type="match status" value="1"/>
</dbReference>
<dbReference type="SUPFAM" id="SSF141868">
    <property type="entry name" value="EAL domain-like"/>
    <property type="match status" value="1"/>
</dbReference>
<dbReference type="Pfam" id="PF13185">
    <property type="entry name" value="GAF_2"/>
    <property type="match status" value="1"/>
</dbReference>
<dbReference type="Gene3D" id="3.30.450.40">
    <property type="match status" value="1"/>
</dbReference>
<dbReference type="Gene3D" id="3.30.450.20">
    <property type="entry name" value="PAS domain"/>
    <property type="match status" value="3"/>
</dbReference>
<evidence type="ECO:0000259" key="2">
    <source>
        <dbReference type="PROSITE" id="PS50112"/>
    </source>
</evidence>
<organism evidence="6">
    <name type="scientific">mine drainage metagenome</name>
    <dbReference type="NCBI Taxonomy" id="410659"/>
    <lineage>
        <taxon>unclassified sequences</taxon>
        <taxon>metagenomes</taxon>
        <taxon>ecological metagenomes</taxon>
    </lineage>
</organism>
<gene>
    <name evidence="6" type="primary">gmr_164</name>
    <name evidence="6" type="ORF">GALL_343040</name>
</gene>
<dbReference type="CDD" id="cd00130">
    <property type="entry name" value="PAS"/>
    <property type="match status" value="2"/>
</dbReference>
<dbReference type="PROSITE" id="PS50887">
    <property type="entry name" value="GGDEF"/>
    <property type="match status" value="1"/>
</dbReference>
<dbReference type="InterPro" id="IPR003018">
    <property type="entry name" value="GAF"/>
</dbReference>
<dbReference type="Pfam" id="PF13426">
    <property type="entry name" value="PAS_9"/>
    <property type="match status" value="2"/>
</dbReference>
<evidence type="ECO:0000259" key="3">
    <source>
        <dbReference type="PROSITE" id="PS50113"/>
    </source>
</evidence>
<dbReference type="AlphaFoldDB" id="A0A1J5QVK3"/>
<keyword evidence="6" id="KW-0378">Hydrolase</keyword>
<dbReference type="InterPro" id="IPR013656">
    <property type="entry name" value="PAS_4"/>
</dbReference>
<feature type="transmembrane region" description="Helical" evidence="1">
    <location>
        <begin position="34"/>
        <end position="55"/>
    </location>
</feature>
<dbReference type="SMART" id="SM00267">
    <property type="entry name" value="GGDEF"/>
    <property type="match status" value="1"/>
</dbReference>
<dbReference type="SUPFAM" id="SSF55785">
    <property type="entry name" value="PYP-like sensor domain (PAS domain)"/>
    <property type="match status" value="3"/>
</dbReference>
<dbReference type="Gene3D" id="3.30.70.270">
    <property type="match status" value="1"/>
</dbReference>
<dbReference type="EC" id="3.1.4.52" evidence="6"/>
<dbReference type="Pfam" id="PF08448">
    <property type="entry name" value="PAS_4"/>
    <property type="match status" value="1"/>
</dbReference>
<dbReference type="PROSITE" id="PS50883">
    <property type="entry name" value="EAL"/>
    <property type="match status" value="1"/>
</dbReference>
<dbReference type="SUPFAM" id="SSF55073">
    <property type="entry name" value="Nucleotide cyclase"/>
    <property type="match status" value="1"/>
</dbReference>
<dbReference type="SMART" id="SM00086">
    <property type="entry name" value="PAC"/>
    <property type="match status" value="3"/>
</dbReference>
<dbReference type="InterPro" id="IPR035919">
    <property type="entry name" value="EAL_sf"/>
</dbReference>
<dbReference type="EMBL" id="MLJW01000663">
    <property type="protein sequence ID" value="OIQ83895.1"/>
    <property type="molecule type" value="Genomic_DNA"/>
</dbReference>
<protein>
    <submittedName>
        <fullName evidence="6">Cyclic di-GMP phosphodiesterase Gmr</fullName>
        <ecNumber evidence="6">3.1.4.52</ecNumber>
    </submittedName>
</protein>
<dbReference type="InterPro" id="IPR000014">
    <property type="entry name" value="PAS"/>
</dbReference>
<reference evidence="6" key="1">
    <citation type="submission" date="2016-10" db="EMBL/GenBank/DDBJ databases">
        <title>Sequence of Gallionella enrichment culture.</title>
        <authorList>
            <person name="Poehlein A."/>
            <person name="Muehling M."/>
            <person name="Daniel R."/>
        </authorList>
    </citation>
    <scope>NUCLEOTIDE SEQUENCE</scope>
</reference>
<feature type="domain" description="PAC" evidence="3">
    <location>
        <begin position="491"/>
        <end position="541"/>
    </location>
</feature>
<sequence>MHIINTKERYVSLKFRAGDNLKKLTTLPNTPERLVVAVGLIVLVSELLIMLLIGVLQSIFKSRGSIFWEFIDPFVLIALVSPALYILIFRPMHRQQVELEGQLDVLRRNEQLAALIEAIPDAVFLKDGEGRWLVINEPAKQMFQLHNLPWQGKTEMELADLHPAFRAAHEGCLASDEKAWQAGQLLVDEESVVGEDGRYAIIEARKMPLFSKEGQRKGLVIIGRDITERKAAEARIKRLTKLYGALSEVNQAIVRMDDESALFPLVCRMAVDFGGLKLAWIGQMDEANSLIEPVVSYGEVGYLNDLVISSTDDMPEGAKPAEIAFRENRYVIVDDFLASEMTKLQHESTLRYGFGSCGAFPIERAGKPFAVLTVYHALPDAFDAEMIGLLDEMSCDISFALDNFDRESERKKAEGMLSRLGRILDESSNEIYMFDAQTLHFILANVGAQRNLGYSMNELRELTPLDLKPKLTPEIFEHLIAPLRRGEMDNVVFETEHKRKDKSLYPVEIRLHLSTKEVTPVFVAVIQDITDRKRAEQELRIAATAFETQEGILITDQDKHILRVNRAFTRLTGYSAEDVIGKNSAILQSGRQDAEFYRNMWETLARDKYWQGEIWDRRKDGEVYPEWLTITAVTDADGQLTNYVGVFSDITLRKEADEQIYQLAFYDPLTKLPNRRLLWDRLQQALGHSARHKGQGAILFVDLDNFKILNDTRGHDIGDLLLIEVAKRLQDCVRGSDTIARLGGDEFVVMLEDLGEDASQAATTAQDVGEKVLASINQPFNLQGVEYHSSSSIGISLFCDDGMGMDELLKHADTAMYQAKTSGRNTLRFFDPAMQTELEMRVALTDDLRQALSHQQLKLYYQIQVNEQGVVGAEALLRWQHPERGLISPMEFISLAEESGLIIPIGAWVLQMACAQLKAWQADPLTRHLQIAVNVSARQFRQLDLVEQVLEMLKKTGINPLKLKLELTESLVLHDIADSIGKMQALRNAGIRFSLDDFGTGQSSLTYLKRLPLDQIKIDQSFVRDITTDPNDATIVRTIIGMANNLGLDVIAEGVETEQQRDFLERNGCHAHQGYLFGKPVPIEEFQNLVSRLQL</sequence>
<dbReference type="InterPro" id="IPR029787">
    <property type="entry name" value="Nucleotide_cyclase"/>
</dbReference>
<feature type="domain" description="PAC" evidence="3">
    <location>
        <begin position="186"/>
        <end position="238"/>
    </location>
</feature>
<evidence type="ECO:0000259" key="5">
    <source>
        <dbReference type="PROSITE" id="PS50887"/>
    </source>
</evidence>
<feature type="domain" description="EAL" evidence="4">
    <location>
        <begin position="841"/>
        <end position="1094"/>
    </location>
</feature>
<dbReference type="Pfam" id="PF00563">
    <property type="entry name" value="EAL"/>
    <property type="match status" value="1"/>
</dbReference>
<dbReference type="NCBIfam" id="TIGR00229">
    <property type="entry name" value="sensory_box"/>
    <property type="match status" value="3"/>
</dbReference>
<dbReference type="NCBIfam" id="TIGR00254">
    <property type="entry name" value="GGDEF"/>
    <property type="match status" value="1"/>
</dbReference>
<dbReference type="PANTHER" id="PTHR44757">
    <property type="entry name" value="DIGUANYLATE CYCLASE DGCP"/>
    <property type="match status" value="1"/>
</dbReference>
<dbReference type="Gene3D" id="3.20.20.450">
    <property type="entry name" value="EAL domain"/>
    <property type="match status" value="1"/>
</dbReference>
<dbReference type="SMART" id="SM00091">
    <property type="entry name" value="PAS"/>
    <property type="match status" value="3"/>
</dbReference>
<keyword evidence="1" id="KW-0472">Membrane</keyword>
<dbReference type="GO" id="GO:0071111">
    <property type="term" value="F:cyclic-guanylate-specific phosphodiesterase activity"/>
    <property type="evidence" value="ECO:0007669"/>
    <property type="project" value="UniProtKB-EC"/>
</dbReference>
<feature type="domain" description="PAC" evidence="3">
    <location>
        <begin position="610"/>
        <end position="662"/>
    </location>
</feature>
<dbReference type="InterPro" id="IPR035965">
    <property type="entry name" value="PAS-like_dom_sf"/>
</dbReference>
<dbReference type="InterPro" id="IPR001633">
    <property type="entry name" value="EAL_dom"/>
</dbReference>
<dbReference type="InterPro" id="IPR029016">
    <property type="entry name" value="GAF-like_dom_sf"/>
</dbReference>
<proteinExistence type="predicted"/>
<keyword evidence="1" id="KW-0812">Transmembrane</keyword>
<dbReference type="SMART" id="SM00052">
    <property type="entry name" value="EAL"/>
    <property type="match status" value="1"/>
</dbReference>
<dbReference type="CDD" id="cd01948">
    <property type="entry name" value="EAL"/>
    <property type="match status" value="1"/>
</dbReference>
<dbReference type="InterPro" id="IPR043128">
    <property type="entry name" value="Rev_trsase/Diguanyl_cyclase"/>
</dbReference>
<dbReference type="PANTHER" id="PTHR44757:SF2">
    <property type="entry name" value="BIOFILM ARCHITECTURE MAINTENANCE PROTEIN MBAA"/>
    <property type="match status" value="1"/>
</dbReference>
<dbReference type="InterPro" id="IPR001610">
    <property type="entry name" value="PAC"/>
</dbReference>
<comment type="caution">
    <text evidence="6">The sequence shown here is derived from an EMBL/GenBank/DDBJ whole genome shotgun (WGS) entry which is preliminary data.</text>
</comment>
<dbReference type="FunFam" id="3.30.70.270:FF:000001">
    <property type="entry name" value="Diguanylate cyclase domain protein"/>
    <property type="match status" value="1"/>
</dbReference>
<dbReference type="PROSITE" id="PS50112">
    <property type="entry name" value="PAS"/>
    <property type="match status" value="1"/>
</dbReference>
<name>A0A1J5QVK3_9ZZZZ</name>
<evidence type="ECO:0000313" key="6">
    <source>
        <dbReference type="EMBL" id="OIQ83895.1"/>
    </source>
</evidence>
<dbReference type="FunFam" id="3.20.20.450:FF:000001">
    <property type="entry name" value="Cyclic di-GMP phosphodiesterase yahA"/>
    <property type="match status" value="1"/>
</dbReference>